<accession>A0A845A8V3</accession>
<feature type="domain" description="TonB-dependent receptor-like beta-barrel" evidence="13">
    <location>
        <begin position="283"/>
        <end position="663"/>
    </location>
</feature>
<dbReference type="AlphaFoldDB" id="A0A845A8V3"/>
<evidence type="ECO:0000259" key="13">
    <source>
        <dbReference type="Pfam" id="PF00593"/>
    </source>
</evidence>
<evidence type="ECO:0000256" key="9">
    <source>
        <dbReference type="ARBA" id="ARBA00023237"/>
    </source>
</evidence>
<comment type="subcellular location">
    <subcellularLocation>
        <location evidence="1 10">Cell outer membrane</location>
        <topology evidence="1 10">Multi-pass membrane protein</topology>
    </subcellularLocation>
</comment>
<dbReference type="InterPro" id="IPR037066">
    <property type="entry name" value="Plug_dom_sf"/>
</dbReference>
<dbReference type="SUPFAM" id="SSF56935">
    <property type="entry name" value="Porins"/>
    <property type="match status" value="1"/>
</dbReference>
<dbReference type="InterPro" id="IPR036942">
    <property type="entry name" value="Beta-barrel_TonB_sf"/>
</dbReference>
<proteinExistence type="inferred from homology"/>
<protein>
    <submittedName>
        <fullName evidence="15">TonB-dependent siderophore receptor</fullName>
    </submittedName>
</protein>
<evidence type="ECO:0000256" key="1">
    <source>
        <dbReference type="ARBA" id="ARBA00004571"/>
    </source>
</evidence>
<feature type="domain" description="TonB-dependent receptor plug" evidence="14">
    <location>
        <begin position="64"/>
        <end position="164"/>
    </location>
</feature>
<evidence type="ECO:0000256" key="5">
    <source>
        <dbReference type="ARBA" id="ARBA00022692"/>
    </source>
</evidence>
<organism evidence="15 16">
    <name type="scientific">Altericroceibacterium indicum</name>
    <dbReference type="NCBI Taxonomy" id="374177"/>
    <lineage>
        <taxon>Bacteria</taxon>
        <taxon>Pseudomonadati</taxon>
        <taxon>Pseudomonadota</taxon>
        <taxon>Alphaproteobacteria</taxon>
        <taxon>Sphingomonadales</taxon>
        <taxon>Erythrobacteraceae</taxon>
        <taxon>Altericroceibacterium</taxon>
    </lineage>
</organism>
<dbReference type="InterPro" id="IPR039426">
    <property type="entry name" value="TonB-dep_rcpt-like"/>
</dbReference>
<evidence type="ECO:0000256" key="11">
    <source>
        <dbReference type="RuleBase" id="RU003357"/>
    </source>
</evidence>
<evidence type="ECO:0000313" key="16">
    <source>
        <dbReference type="Proteomes" id="UP000460561"/>
    </source>
</evidence>
<keyword evidence="9 10" id="KW-0998">Cell outer membrane</keyword>
<evidence type="ECO:0000313" key="15">
    <source>
        <dbReference type="EMBL" id="MXP25947.1"/>
    </source>
</evidence>
<dbReference type="Proteomes" id="UP000460561">
    <property type="component" value="Unassembled WGS sequence"/>
</dbReference>
<evidence type="ECO:0000256" key="2">
    <source>
        <dbReference type="ARBA" id="ARBA00009810"/>
    </source>
</evidence>
<keyword evidence="12" id="KW-0732">Signal</keyword>
<dbReference type="PANTHER" id="PTHR32552:SF82">
    <property type="entry name" value="FCUA PROTEIN"/>
    <property type="match status" value="1"/>
</dbReference>
<keyword evidence="4 10" id="KW-1134">Transmembrane beta strand</keyword>
<dbReference type="OrthoDB" id="9760333at2"/>
<dbReference type="RefSeq" id="WP_160739109.1">
    <property type="nucleotide sequence ID" value="NZ_WTYQ01000002.1"/>
</dbReference>
<evidence type="ECO:0000256" key="4">
    <source>
        <dbReference type="ARBA" id="ARBA00022452"/>
    </source>
</evidence>
<sequence>MMRKSIVTAALCCVSAPFNPAFAQAKPPPDPSAPQLDDIVVTADRPDSFGADYVQAGTFRDSRLIDTPLTVTVLPKSVLDAQQARSVFDAARNTAGVTQAQLNTTIYSNLSIRGIPVDNTTNFRLNGVLPVITFVDMPMEDKSRVEVLKGAASLYYGFASPSGVVNLVSKRPEADPLTGLEIFGDDHGTIGGAIDISRPLGNAGVRVNAGGASLETGIARTDGHRWFSSAAFDWQATNKLSFQFDAGYIYKTITEPTEYVLPSAVNGHITVPAAQPASRNVGGKWMQAKGWETNLLARARYDFSSSWSASFAVGQSYLQRDRRYSSFSGYDLGTGDGTLSVAMTKNSNYRNVIYRGDITGAFATGPIEHQLLIGASINNRDIEIPAATRFSMAQNLYDPVPVPERAIPPRVIQAADSIRDSGVYIFDRASLGDWLQATIGYRKAHYRDRSLTGVYKTNPDTWSYGVLVKPANWASAYANYIEGLESGGIAQQIAKNAGEQLPAALSKQREIGLKVEPLHRLLLTVAWFQVDRASTYINADGYYVQDGRARYQGIEFGGSGEITPNLSVSMSGVFLDAKQRSGAADIIGNRIENSARFSGSAFVEYKVPMVQGLTINAGIFRVGRRPVNTLNQGYAPGYTTLDLGAGYNTIIAGRSTNFRVYASNVTGKRYWAATGSNLAAPGLPATIRFSISTTI</sequence>
<dbReference type="NCBIfam" id="TIGR01783">
    <property type="entry name" value="TonB-siderophor"/>
    <property type="match status" value="1"/>
</dbReference>
<feature type="signal peptide" evidence="12">
    <location>
        <begin position="1"/>
        <end position="23"/>
    </location>
</feature>
<dbReference type="InterPro" id="IPR010105">
    <property type="entry name" value="TonB_sidphr_rcpt"/>
</dbReference>
<evidence type="ECO:0000256" key="12">
    <source>
        <dbReference type="SAM" id="SignalP"/>
    </source>
</evidence>
<dbReference type="GO" id="GO:0038023">
    <property type="term" value="F:signaling receptor activity"/>
    <property type="evidence" value="ECO:0007669"/>
    <property type="project" value="InterPro"/>
</dbReference>
<keyword evidence="7 10" id="KW-0472">Membrane</keyword>
<dbReference type="EMBL" id="WTYQ01000002">
    <property type="protein sequence ID" value="MXP25947.1"/>
    <property type="molecule type" value="Genomic_DNA"/>
</dbReference>
<evidence type="ECO:0000256" key="7">
    <source>
        <dbReference type="ARBA" id="ARBA00023136"/>
    </source>
</evidence>
<dbReference type="GO" id="GO:0009279">
    <property type="term" value="C:cell outer membrane"/>
    <property type="evidence" value="ECO:0007669"/>
    <property type="project" value="UniProtKB-SubCell"/>
</dbReference>
<feature type="chain" id="PRO_5032974423" evidence="12">
    <location>
        <begin position="24"/>
        <end position="695"/>
    </location>
</feature>
<dbReference type="InterPro" id="IPR000531">
    <property type="entry name" value="Beta-barrel_TonB"/>
</dbReference>
<dbReference type="PROSITE" id="PS52016">
    <property type="entry name" value="TONB_DEPENDENT_REC_3"/>
    <property type="match status" value="1"/>
</dbReference>
<evidence type="ECO:0000259" key="14">
    <source>
        <dbReference type="Pfam" id="PF07715"/>
    </source>
</evidence>
<keyword evidence="5 10" id="KW-0812">Transmembrane</keyword>
<dbReference type="Pfam" id="PF00593">
    <property type="entry name" value="TonB_dep_Rec_b-barrel"/>
    <property type="match status" value="1"/>
</dbReference>
<evidence type="ECO:0000256" key="6">
    <source>
        <dbReference type="ARBA" id="ARBA00023077"/>
    </source>
</evidence>
<evidence type="ECO:0000256" key="8">
    <source>
        <dbReference type="ARBA" id="ARBA00023170"/>
    </source>
</evidence>
<keyword evidence="8 15" id="KW-0675">Receptor</keyword>
<keyword evidence="6 11" id="KW-0798">TonB box</keyword>
<keyword evidence="3 10" id="KW-0813">Transport</keyword>
<dbReference type="GO" id="GO:0015344">
    <property type="term" value="F:siderophore uptake transmembrane transporter activity"/>
    <property type="evidence" value="ECO:0007669"/>
    <property type="project" value="TreeGrafter"/>
</dbReference>
<gene>
    <name evidence="15" type="ORF">GRI39_07805</name>
</gene>
<reference evidence="15 16" key="1">
    <citation type="submission" date="2019-12" db="EMBL/GenBank/DDBJ databases">
        <title>Genomic-based taxomic classification of the family Erythrobacteraceae.</title>
        <authorList>
            <person name="Xu L."/>
        </authorList>
    </citation>
    <scope>NUCLEOTIDE SEQUENCE [LARGE SCALE GENOMIC DNA]</scope>
    <source>
        <strain evidence="15 16">DSM 18604</strain>
    </source>
</reference>
<dbReference type="InterPro" id="IPR012910">
    <property type="entry name" value="Plug_dom"/>
</dbReference>
<comment type="caution">
    <text evidence="15">The sequence shown here is derived from an EMBL/GenBank/DDBJ whole genome shotgun (WGS) entry which is preliminary data.</text>
</comment>
<dbReference type="CDD" id="cd01347">
    <property type="entry name" value="ligand_gated_channel"/>
    <property type="match status" value="1"/>
</dbReference>
<dbReference type="GO" id="GO:0015891">
    <property type="term" value="P:siderophore transport"/>
    <property type="evidence" value="ECO:0007669"/>
    <property type="project" value="InterPro"/>
</dbReference>
<evidence type="ECO:0000256" key="10">
    <source>
        <dbReference type="PROSITE-ProRule" id="PRU01360"/>
    </source>
</evidence>
<dbReference type="Gene3D" id="2.40.170.20">
    <property type="entry name" value="TonB-dependent receptor, beta-barrel domain"/>
    <property type="match status" value="1"/>
</dbReference>
<keyword evidence="16" id="KW-1185">Reference proteome</keyword>
<dbReference type="PANTHER" id="PTHR32552">
    <property type="entry name" value="FERRICHROME IRON RECEPTOR-RELATED"/>
    <property type="match status" value="1"/>
</dbReference>
<name>A0A845A8V3_9SPHN</name>
<dbReference type="Gene3D" id="2.170.130.10">
    <property type="entry name" value="TonB-dependent receptor, plug domain"/>
    <property type="match status" value="1"/>
</dbReference>
<comment type="similarity">
    <text evidence="2 10 11">Belongs to the TonB-dependent receptor family.</text>
</comment>
<dbReference type="Pfam" id="PF07715">
    <property type="entry name" value="Plug"/>
    <property type="match status" value="1"/>
</dbReference>
<evidence type="ECO:0000256" key="3">
    <source>
        <dbReference type="ARBA" id="ARBA00022448"/>
    </source>
</evidence>